<evidence type="ECO:0000259" key="4">
    <source>
        <dbReference type="Pfam" id="PF08245"/>
    </source>
</evidence>
<protein>
    <recommendedName>
        <fullName evidence="7">UDP-N-acetylmuramoyl-L-alanyl-D-glutamate--2, 6-diaminopimelate ligase</fullName>
    </recommendedName>
</protein>
<dbReference type="GO" id="GO:0016881">
    <property type="term" value="F:acid-amino acid ligase activity"/>
    <property type="evidence" value="ECO:0007669"/>
    <property type="project" value="InterPro"/>
</dbReference>
<dbReference type="UniPathway" id="UPA00219"/>
<sequence>MFYHYGIVWVATIFYGFPSKKMIIIGVTGTKGKTSTINFMWSCLEAGGYKTGIISTANIRIGEKEFLNKHHMTMPGRFVIQKLMAQMVKSGCTYCIVETTSEGIKQYRHIGIYYDIAIFTNLSPEHLESHGGSFEKYKQIKTRMFAVLSSHKKVIHRKPIEKIIIANKDSEYTNYFLNFKADKKITFAINSKADYVAENIKEISTGVGFEIAKAKFKIDILGKFNVYNALPAIIVCRLLGVKDEVIAKGLLALQTIPGRMEKINEGQNFTVLVDYAHEKESITNILQTANNMKTVGAKTIILLGAEGGGRDKAKRPIMGELSAKMADYVIVSNVDPYEDDPKQILE</sequence>
<dbReference type="GO" id="GO:0008360">
    <property type="term" value="P:regulation of cell shape"/>
    <property type="evidence" value="ECO:0007669"/>
    <property type="project" value="UniProtKB-KW"/>
</dbReference>
<dbReference type="GO" id="GO:0005737">
    <property type="term" value="C:cytoplasm"/>
    <property type="evidence" value="ECO:0007669"/>
    <property type="project" value="UniProtKB-SubCell"/>
</dbReference>
<comment type="subcellular location">
    <subcellularLocation>
        <location evidence="2">Cytoplasm</location>
    </subcellularLocation>
</comment>
<dbReference type="SUPFAM" id="SSF53244">
    <property type="entry name" value="MurD-like peptide ligases, peptide-binding domain"/>
    <property type="match status" value="1"/>
</dbReference>
<dbReference type="GO" id="GO:0051301">
    <property type="term" value="P:cell division"/>
    <property type="evidence" value="ECO:0007669"/>
    <property type="project" value="UniProtKB-KW"/>
</dbReference>
<dbReference type="Gene3D" id="3.40.1190.10">
    <property type="entry name" value="Mur-like, catalytic domain"/>
    <property type="match status" value="1"/>
</dbReference>
<dbReference type="InterPro" id="IPR036615">
    <property type="entry name" value="Mur_ligase_C_dom_sf"/>
</dbReference>
<accession>A0A2H0V7I9</accession>
<dbReference type="Pfam" id="PF08245">
    <property type="entry name" value="Mur_ligase_M"/>
    <property type="match status" value="1"/>
</dbReference>
<reference evidence="6" key="1">
    <citation type="submission" date="2017-09" db="EMBL/GenBank/DDBJ databases">
        <title>Depth-based differentiation of microbial function through sediment-hosted aquifers and enrichment of novel symbionts in the deep terrestrial subsurface.</title>
        <authorList>
            <person name="Probst A.J."/>
            <person name="Ladd B."/>
            <person name="Jarett J.K."/>
            <person name="Geller-Mcgrath D.E."/>
            <person name="Sieber C.M.K."/>
            <person name="Emerson J.B."/>
            <person name="Anantharaman K."/>
            <person name="Thomas B.C."/>
            <person name="Malmstrom R."/>
            <person name="Stieglmeier M."/>
            <person name="Klingl A."/>
            <person name="Woyke T."/>
            <person name="Ryan C.M."/>
            <person name="Banfield J.F."/>
        </authorList>
    </citation>
    <scope>NUCLEOTIDE SEQUENCE [LARGE SCALE GENOMIC DNA]</scope>
</reference>
<dbReference type="SUPFAM" id="SSF53623">
    <property type="entry name" value="MurD-like peptide ligases, catalytic domain"/>
    <property type="match status" value="1"/>
</dbReference>
<keyword evidence="2" id="KW-0961">Cell wall biogenesis/degradation</keyword>
<evidence type="ECO:0000256" key="2">
    <source>
        <dbReference type="RuleBase" id="RU004135"/>
    </source>
</evidence>
<feature type="domain" description="Mur ligase central" evidence="4">
    <location>
        <begin position="27"/>
        <end position="235"/>
    </location>
</feature>
<dbReference type="InterPro" id="IPR036565">
    <property type="entry name" value="Mur-like_cat_sf"/>
</dbReference>
<feature type="domain" description="Mur ligase C-terminal" evidence="3">
    <location>
        <begin position="258"/>
        <end position="345"/>
    </location>
</feature>
<dbReference type="GO" id="GO:0009252">
    <property type="term" value="P:peptidoglycan biosynthetic process"/>
    <property type="evidence" value="ECO:0007669"/>
    <property type="project" value="UniProtKB-UniPathway"/>
</dbReference>
<proteinExistence type="inferred from homology"/>
<evidence type="ECO:0000313" key="5">
    <source>
        <dbReference type="EMBL" id="PIR95065.1"/>
    </source>
</evidence>
<dbReference type="EMBL" id="PFAN01000041">
    <property type="protein sequence ID" value="PIR95065.1"/>
    <property type="molecule type" value="Genomic_DNA"/>
</dbReference>
<keyword evidence="2" id="KW-0131">Cell cycle</keyword>
<keyword evidence="2" id="KW-0132">Cell division</keyword>
<evidence type="ECO:0000313" key="6">
    <source>
        <dbReference type="Proteomes" id="UP000228614"/>
    </source>
</evidence>
<evidence type="ECO:0000256" key="1">
    <source>
        <dbReference type="ARBA" id="ARBA00005898"/>
    </source>
</evidence>
<dbReference type="Gene3D" id="3.90.190.20">
    <property type="entry name" value="Mur ligase, C-terminal domain"/>
    <property type="match status" value="1"/>
</dbReference>
<keyword evidence="2" id="KW-0573">Peptidoglycan synthesis</keyword>
<dbReference type="GO" id="GO:0005524">
    <property type="term" value="F:ATP binding"/>
    <property type="evidence" value="ECO:0007669"/>
    <property type="project" value="InterPro"/>
</dbReference>
<dbReference type="AlphaFoldDB" id="A0A2H0V7I9"/>
<comment type="pathway">
    <text evidence="2">Cell wall biogenesis; peptidoglycan biosynthesis.</text>
</comment>
<gene>
    <name evidence="5" type="ORF">COT95_00730</name>
</gene>
<dbReference type="PANTHER" id="PTHR23135:SF4">
    <property type="entry name" value="UDP-N-ACETYLMURAMOYL-L-ALANYL-D-GLUTAMATE--2,6-DIAMINOPIMELATE LIGASE MURE HOMOLOG, CHLOROPLASTIC"/>
    <property type="match status" value="1"/>
</dbReference>
<dbReference type="Pfam" id="PF02875">
    <property type="entry name" value="Mur_ligase_C"/>
    <property type="match status" value="1"/>
</dbReference>
<feature type="non-terminal residue" evidence="5">
    <location>
        <position position="346"/>
    </location>
</feature>
<comment type="caution">
    <text evidence="5">The sequence shown here is derived from an EMBL/GenBank/DDBJ whole genome shotgun (WGS) entry which is preliminary data.</text>
</comment>
<evidence type="ECO:0008006" key="7">
    <source>
        <dbReference type="Google" id="ProtNLM"/>
    </source>
</evidence>
<dbReference type="InterPro" id="IPR013221">
    <property type="entry name" value="Mur_ligase_cen"/>
</dbReference>
<name>A0A2H0V7I9_9BACT</name>
<organism evidence="5 6">
    <name type="scientific">Candidatus Falkowbacteria bacterium CG10_big_fil_rev_8_21_14_0_10_37_6</name>
    <dbReference type="NCBI Taxonomy" id="1974563"/>
    <lineage>
        <taxon>Bacteria</taxon>
        <taxon>Candidatus Falkowiibacteriota</taxon>
    </lineage>
</organism>
<dbReference type="PANTHER" id="PTHR23135">
    <property type="entry name" value="MUR LIGASE FAMILY MEMBER"/>
    <property type="match status" value="1"/>
</dbReference>
<comment type="similarity">
    <text evidence="1">Belongs to the MurCDEF family. MurE subfamily.</text>
</comment>
<dbReference type="InterPro" id="IPR004101">
    <property type="entry name" value="Mur_ligase_C"/>
</dbReference>
<dbReference type="InterPro" id="IPR005761">
    <property type="entry name" value="UDP-N-AcMur-Glu-dNH2Pim_ligase"/>
</dbReference>
<evidence type="ECO:0000259" key="3">
    <source>
        <dbReference type="Pfam" id="PF02875"/>
    </source>
</evidence>
<keyword evidence="2" id="KW-0133">Cell shape</keyword>
<dbReference type="Proteomes" id="UP000228614">
    <property type="component" value="Unassembled WGS sequence"/>
</dbReference>
<dbReference type="GO" id="GO:0071555">
    <property type="term" value="P:cell wall organization"/>
    <property type="evidence" value="ECO:0007669"/>
    <property type="project" value="UniProtKB-KW"/>
</dbReference>
<dbReference type="NCBIfam" id="TIGR01085">
    <property type="entry name" value="murE"/>
    <property type="match status" value="1"/>
</dbReference>